<evidence type="ECO:0000256" key="1">
    <source>
        <dbReference type="ARBA" id="ARBA00007665"/>
    </source>
</evidence>
<proteinExistence type="inferred from homology"/>
<dbReference type="Gene3D" id="3.30.230.30">
    <property type="entry name" value="Impact, N-terminal domain"/>
    <property type="match status" value="1"/>
</dbReference>
<dbReference type="GeneID" id="93352794"/>
<dbReference type="InterPro" id="IPR020569">
    <property type="entry name" value="UPF0029_Impact_CS"/>
</dbReference>
<dbReference type="GO" id="GO:0005737">
    <property type="term" value="C:cytoplasm"/>
    <property type="evidence" value="ECO:0007669"/>
    <property type="project" value="TreeGrafter"/>
</dbReference>
<gene>
    <name evidence="3" type="primary">yigZ</name>
    <name evidence="3" type="ORF">NCTC10660_01809</name>
</gene>
<dbReference type="InterPro" id="IPR023582">
    <property type="entry name" value="Impact"/>
</dbReference>
<dbReference type="InterPro" id="IPR020568">
    <property type="entry name" value="Ribosomal_Su5_D2-typ_SF"/>
</dbReference>
<dbReference type="RefSeq" id="WP_074897998.1">
    <property type="nucleotide sequence ID" value="NZ_CP031252.1"/>
</dbReference>
<sequence length="205" mass="23011">MADTFRTLSASVEAEFKDKGSRFIAYVYPIRTTEEVKKLVDDQRQAHHKARHWCYAYRLGTDGLQFRANDDGEPSGSAGRPILGQIDSFGLTDVLIIVVRYFGGTLLGVPGLIHAYKTAAAEALKTADIVEKNIEKTVFLRCDYPNLNDAVRIAKQHQAEIIAQDLQLDCRLTMCIPQANYENCLAAWRQTRAIDISEQGNMEDE</sequence>
<dbReference type="PROSITE" id="PS00910">
    <property type="entry name" value="UPF0029"/>
    <property type="match status" value="1"/>
</dbReference>
<dbReference type="InterPro" id="IPR036956">
    <property type="entry name" value="Impact_N_sf"/>
</dbReference>
<evidence type="ECO:0000313" key="4">
    <source>
        <dbReference type="Proteomes" id="UP000254927"/>
    </source>
</evidence>
<dbReference type="PANTHER" id="PTHR16301">
    <property type="entry name" value="IMPACT-RELATED"/>
    <property type="match status" value="1"/>
</dbReference>
<dbReference type="GO" id="GO:0006446">
    <property type="term" value="P:regulation of translational initiation"/>
    <property type="evidence" value="ECO:0007669"/>
    <property type="project" value="TreeGrafter"/>
</dbReference>
<dbReference type="InterPro" id="IPR001498">
    <property type="entry name" value="Impact_N"/>
</dbReference>
<accession>A0A378TZG5</accession>
<organism evidence="3 4">
    <name type="scientific">Neisseria elongata</name>
    <dbReference type="NCBI Taxonomy" id="495"/>
    <lineage>
        <taxon>Bacteria</taxon>
        <taxon>Pseudomonadati</taxon>
        <taxon>Pseudomonadota</taxon>
        <taxon>Betaproteobacteria</taxon>
        <taxon>Neisseriales</taxon>
        <taxon>Neisseriaceae</taxon>
        <taxon>Neisseria</taxon>
    </lineage>
</organism>
<dbReference type="SUPFAM" id="SSF54211">
    <property type="entry name" value="Ribosomal protein S5 domain 2-like"/>
    <property type="match status" value="1"/>
</dbReference>
<dbReference type="PANTHER" id="PTHR16301:SF20">
    <property type="entry name" value="IMPACT FAMILY MEMBER YIGZ"/>
    <property type="match status" value="1"/>
</dbReference>
<feature type="domain" description="Impact N-terminal" evidence="2">
    <location>
        <begin position="19"/>
        <end position="124"/>
    </location>
</feature>
<dbReference type="Proteomes" id="UP000254927">
    <property type="component" value="Unassembled WGS sequence"/>
</dbReference>
<evidence type="ECO:0000313" key="3">
    <source>
        <dbReference type="EMBL" id="STZ68297.1"/>
    </source>
</evidence>
<dbReference type="Pfam" id="PF01205">
    <property type="entry name" value="Impact_N"/>
    <property type="match status" value="1"/>
</dbReference>
<dbReference type="EMBL" id="UGQW01000002">
    <property type="protein sequence ID" value="STZ68297.1"/>
    <property type="molecule type" value="Genomic_DNA"/>
</dbReference>
<name>A0A378TZG5_NEIEL</name>
<dbReference type="AlphaFoldDB" id="A0A378TZG5"/>
<protein>
    <submittedName>
        <fullName evidence="3">IMPACT family member yigZ</fullName>
    </submittedName>
</protein>
<reference evidence="3 4" key="1">
    <citation type="submission" date="2018-06" db="EMBL/GenBank/DDBJ databases">
        <authorList>
            <consortium name="Pathogen Informatics"/>
            <person name="Doyle S."/>
        </authorList>
    </citation>
    <scope>NUCLEOTIDE SEQUENCE [LARGE SCALE GENOMIC DNA]</scope>
    <source>
        <strain evidence="3 4">NCTC10660</strain>
    </source>
</reference>
<comment type="similarity">
    <text evidence="1">Belongs to the IMPACT family.</text>
</comment>
<evidence type="ECO:0000259" key="2">
    <source>
        <dbReference type="Pfam" id="PF01205"/>
    </source>
</evidence>